<dbReference type="EMBL" id="KZ824816">
    <property type="protein sequence ID" value="RAH79278.1"/>
    <property type="molecule type" value="Genomic_DNA"/>
</dbReference>
<dbReference type="InterPro" id="IPR008251">
    <property type="entry name" value="Chromo_shadow_dom"/>
</dbReference>
<feature type="compositionally biased region" description="Acidic residues" evidence="4">
    <location>
        <begin position="36"/>
        <end position="56"/>
    </location>
</feature>
<dbReference type="InterPro" id="IPR016197">
    <property type="entry name" value="Chromo-like_dom_sf"/>
</dbReference>
<comment type="subcellular location">
    <subcellularLocation>
        <location evidence="1">Nucleus</location>
    </subcellularLocation>
</comment>
<protein>
    <submittedName>
        <fullName evidence="6">Heterochromatin protein</fullName>
    </submittedName>
</protein>
<dbReference type="GO" id="GO:0005634">
    <property type="term" value="C:nucleus"/>
    <property type="evidence" value="ECO:0007669"/>
    <property type="project" value="UniProtKB-SubCell"/>
</dbReference>
<feature type="region of interest" description="Disordered" evidence="4">
    <location>
        <begin position="1"/>
        <end position="68"/>
    </location>
</feature>
<dbReference type="RefSeq" id="XP_025525172.1">
    <property type="nucleotide sequence ID" value="XM_025666356.1"/>
</dbReference>
<evidence type="ECO:0000313" key="6">
    <source>
        <dbReference type="EMBL" id="RAH79278.1"/>
    </source>
</evidence>
<sequence>MPPPVTDVSDDESTGESIPYEEAPASKKQAKKAVDDNEDDEDEDEEEEEEEEEEEDVYHVEKIVSHEWGKKGELLLQVKWKGYDDPADMTLEPEGNLDGAQEAVDEYFSKIGGRPEKPQTKKRKSLGRPPKSETPEKTQPNKRRKSRANESPEPQPEEDSDSSSWVPKGKSWEKEVDTVDTIFRDPNTSQLLAILNWKNGKKSKVLIETCYERCPRKMLEFYESHLVFKEG</sequence>
<dbReference type="SUPFAM" id="SSF54160">
    <property type="entry name" value="Chromo domain-like"/>
    <property type="match status" value="2"/>
</dbReference>
<dbReference type="OrthoDB" id="433924at2759"/>
<dbReference type="InterPro" id="IPR023780">
    <property type="entry name" value="Chromo_domain"/>
</dbReference>
<feature type="domain" description="Chromo" evidence="5">
    <location>
        <begin position="58"/>
        <end position="119"/>
    </location>
</feature>
<accession>A0A8T8WTV4</accession>
<evidence type="ECO:0000313" key="7">
    <source>
        <dbReference type="Proteomes" id="UP000249497"/>
    </source>
</evidence>
<dbReference type="PANTHER" id="PTHR22812">
    <property type="entry name" value="CHROMOBOX PROTEIN"/>
    <property type="match status" value="1"/>
</dbReference>
<dbReference type="AlphaFoldDB" id="A0A8T8WTV4"/>
<organism evidence="6 7">
    <name type="scientific">Aspergillus japonicus CBS 114.51</name>
    <dbReference type="NCBI Taxonomy" id="1448312"/>
    <lineage>
        <taxon>Eukaryota</taxon>
        <taxon>Fungi</taxon>
        <taxon>Dikarya</taxon>
        <taxon>Ascomycota</taxon>
        <taxon>Pezizomycotina</taxon>
        <taxon>Eurotiomycetes</taxon>
        <taxon>Eurotiomycetidae</taxon>
        <taxon>Eurotiales</taxon>
        <taxon>Aspergillaceae</taxon>
        <taxon>Aspergillus</taxon>
        <taxon>Aspergillus subgen. Circumdati</taxon>
    </lineage>
</organism>
<name>A0A8T8WTV4_ASPJA</name>
<evidence type="ECO:0000256" key="4">
    <source>
        <dbReference type="SAM" id="MobiDB-lite"/>
    </source>
</evidence>
<dbReference type="Pfam" id="PF01393">
    <property type="entry name" value="Chromo_shadow"/>
    <property type="match status" value="1"/>
</dbReference>
<reference evidence="6 7" key="1">
    <citation type="submission" date="2018-02" db="EMBL/GenBank/DDBJ databases">
        <title>The genomes of Aspergillus section Nigri reveals drivers in fungal speciation.</title>
        <authorList>
            <consortium name="DOE Joint Genome Institute"/>
            <person name="Vesth T.C."/>
            <person name="Nybo J."/>
            <person name="Theobald S."/>
            <person name="Brandl J."/>
            <person name="Frisvad J.C."/>
            <person name="Nielsen K.F."/>
            <person name="Lyhne E.K."/>
            <person name="Kogle M.E."/>
            <person name="Kuo A."/>
            <person name="Riley R."/>
            <person name="Clum A."/>
            <person name="Nolan M."/>
            <person name="Lipzen A."/>
            <person name="Salamov A."/>
            <person name="Henrissat B."/>
            <person name="Wiebenga A."/>
            <person name="De vries R.P."/>
            <person name="Grigoriev I.V."/>
            <person name="Mortensen U.H."/>
            <person name="Andersen M.R."/>
            <person name="Baker S.E."/>
        </authorList>
    </citation>
    <scope>NUCLEOTIDE SEQUENCE [LARGE SCALE GENOMIC DNA]</scope>
    <source>
        <strain evidence="6 7">CBS 114.51</strain>
    </source>
</reference>
<evidence type="ECO:0000256" key="2">
    <source>
        <dbReference type="ARBA" id="ARBA00011353"/>
    </source>
</evidence>
<feature type="region of interest" description="Disordered" evidence="4">
    <location>
        <begin position="85"/>
        <end position="172"/>
    </location>
</feature>
<dbReference type="InterPro" id="IPR000953">
    <property type="entry name" value="Chromo/chromo_shadow_dom"/>
</dbReference>
<feature type="compositionally biased region" description="Basic and acidic residues" evidence="4">
    <location>
        <begin position="57"/>
        <end position="68"/>
    </location>
</feature>
<dbReference type="CDD" id="cd00024">
    <property type="entry name" value="CD_CSD"/>
    <property type="match status" value="1"/>
</dbReference>
<dbReference type="Pfam" id="PF00385">
    <property type="entry name" value="Chromo"/>
    <property type="match status" value="1"/>
</dbReference>
<dbReference type="SMART" id="SM00298">
    <property type="entry name" value="CHROMO"/>
    <property type="match status" value="1"/>
</dbReference>
<keyword evidence="7" id="KW-1185">Reference proteome</keyword>
<dbReference type="GeneID" id="37170048"/>
<dbReference type="Gene3D" id="2.40.50.40">
    <property type="match status" value="2"/>
</dbReference>
<keyword evidence="3" id="KW-0539">Nucleus</keyword>
<dbReference type="Proteomes" id="UP000249497">
    <property type="component" value="Unassembled WGS sequence"/>
</dbReference>
<dbReference type="GO" id="GO:0006338">
    <property type="term" value="P:chromatin remodeling"/>
    <property type="evidence" value="ECO:0007669"/>
    <property type="project" value="UniProtKB-ARBA"/>
</dbReference>
<evidence type="ECO:0000256" key="1">
    <source>
        <dbReference type="ARBA" id="ARBA00004123"/>
    </source>
</evidence>
<dbReference type="PROSITE" id="PS50013">
    <property type="entry name" value="CHROMO_2"/>
    <property type="match status" value="1"/>
</dbReference>
<dbReference type="SMART" id="SM00300">
    <property type="entry name" value="ChSh"/>
    <property type="match status" value="1"/>
</dbReference>
<dbReference type="InterPro" id="IPR051219">
    <property type="entry name" value="Heterochromatin_chromo-domain"/>
</dbReference>
<evidence type="ECO:0000259" key="5">
    <source>
        <dbReference type="PROSITE" id="PS50013"/>
    </source>
</evidence>
<comment type="subunit">
    <text evidence="2">Component of the NuA4 histone acetyltransferase complex.</text>
</comment>
<gene>
    <name evidence="6" type="ORF">BO86DRAFT_154913</name>
</gene>
<evidence type="ECO:0000256" key="3">
    <source>
        <dbReference type="ARBA" id="ARBA00023242"/>
    </source>
</evidence>
<proteinExistence type="predicted"/>